<evidence type="ECO:0000313" key="5">
    <source>
        <dbReference type="Proteomes" id="UP000251799"/>
    </source>
</evidence>
<dbReference type="GO" id="GO:0019323">
    <property type="term" value="P:pentose catabolic process"/>
    <property type="evidence" value="ECO:0007669"/>
    <property type="project" value="TreeGrafter"/>
</dbReference>
<organism evidence="4 5">
    <name type="scientific">Shigella boydii</name>
    <dbReference type="NCBI Taxonomy" id="621"/>
    <lineage>
        <taxon>Bacteria</taxon>
        <taxon>Pseudomonadati</taxon>
        <taxon>Pseudomonadota</taxon>
        <taxon>Gammaproteobacteria</taxon>
        <taxon>Enterobacterales</taxon>
        <taxon>Enterobacteriaceae</taxon>
        <taxon>Shigella</taxon>
    </lineage>
</organism>
<name>A0A2X2HZT7_SHIBO</name>
<dbReference type="GO" id="GO:0046872">
    <property type="term" value="F:metal ion binding"/>
    <property type="evidence" value="ECO:0007669"/>
    <property type="project" value="UniProtKB-KW"/>
</dbReference>
<keyword evidence="1" id="KW-0479">Metal-binding</keyword>
<dbReference type="GO" id="GO:0005829">
    <property type="term" value="C:cytosol"/>
    <property type="evidence" value="ECO:0007669"/>
    <property type="project" value="TreeGrafter"/>
</dbReference>
<dbReference type="PANTHER" id="PTHR22789">
    <property type="entry name" value="FUCULOSE PHOSPHATE ALDOLASE"/>
    <property type="match status" value="1"/>
</dbReference>
<dbReference type="InterPro" id="IPR036409">
    <property type="entry name" value="Aldolase_II/adducin_N_sf"/>
</dbReference>
<accession>A0A2X2HZT7</accession>
<evidence type="ECO:0000313" key="4">
    <source>
        <dbReference type="EMBL" id="SPZ71816.1"/>
    </source>
</evidence>
<evidence type="ECO:0000259" key="3">
    <source>
        <dbReference type="SMART" id="SM01007"/>
    </source>
</evidence>
<dbReference type="InterPro" id="IPR050197">
    <property type="entry name" value="Aldolase_class_II_sugar_metab"/>
</dbReference>
<dbReference type="EC" id="4.1.2.17" evidence="4"/>
<dbReference type="EMBL" id="UAUR01000003">
    <property type="protein sequence ID" value="SPZ71816.1"/>
    <property type="molecule type" value="Genomic_DNA"/>
</dbReference>
<dbReference type="SMART" id="SM01007">
    <property type="entry name" value="Aldolase_II"/>
    <property type="match status" value="1"/>
</dbReference>
<dbReference type="Proteomes" id="UP000251799">
    <property type="component" value="Unassembled WGS sequence"/>
</dbReference>
<evidence type="ECO:0000256" key="2">
    <source>
        <dbReference type="ARBA" id="ARBA00023239"/>
    </source>
</evidence>
<evidence type="ECO:0000256" key="1">
    <source>
        <dbReference type="ARBA" id="ARBA00022723"/>
    </source>
</evidence>
<feature type="domain" description="Class II aldolase/adducin N-terminal" evidence="3">
    <location>
        <begin position="1"/>
        <end position="113"/>
    </location>
</feature>
<proteinExistence type="predicted"/>
<dbReference type="InterPro" id="IPR001303">
    <property type="entry name" value="Aldolase_II/adducin_N"/>
</dbReference>
<dbReference type="AlphaFoldDB" id="A0A2X2HZT7"/>
<dbReference type="Gene3D" id="3.40.225.10">
    <property type="entry name" value="Class II aldolase/adducin N-terminal domain"/>
    <property type="match status" value="1"/>
</dbReference>
<dbReference type="Pfam" id="PF00596">
    <property type="entry name" value="Aldolase_II"/>
    <property type="match status" value="1"/>
</dbReference>
<keyword evidence="2 4" id="KW-0456">Lyase</keyword>
<protein>
    <submittedName>
        <fullName evidence="4">Putative aldolase</fullName>
        <ecNumber evidence="4">4.1.2.17</ecNumber>
    </submittedName>
</protein>
<sequence length="133" mass="14839">MLFHLALYRNNPRCKAVVHLHSTWSTALSCLQGLDSSNVIRPFTPYVVMRMGNVPLVPYYRPGDKRIAQDLAELAADNQAFLLANHGPVVCGESLQEAANNMEELEETAKLIFILGDRPIRYLTAGEIAELRS</sequence>
<dbReference type="GO" id="GO:0008738">
    <property type="term" value="F:L-fuculose-phosphate aldolase activity"/>
    <property type="evidence" value="ECO:0007669"/>
    <property type="project" value="UniProtKB-EC"/>
</dbReference>
<gene>
    <name evidence="4" type="primary">fucA_2</name>
    <name evidence="4" type="ORF">NCTC8576_01389</name>
</gene>
<reference evidence="4 5" key="1">
    <citation type="submission" date="2018-06" db="EMBL/GenBank/DDBJ databases">
        <authorList>
            <consortium name="Pathogen Informatics"/>
            <person name="Doyle S."/>
        </authorList>
    </citation>
    <scope>NUCLEOTIDE SEQUENCE [LARGE SCALE GENOMIC DNA]</scope>
    <source>
        <strain evidence="4 5">NCTC8576</strain>
    </source>
</reference>
<dbReference type="SUPFAM" id="SSF53639">
    <property type="entry name" value="AraD/HMP-PK domain-like"/>
    <property type="match status" value="1"/>
</dbReference>
<dbReference type="PANTHER" id="PTHR22789:SF0">
    <property type="entry name" value="3-OXO-TETRONATE 4-PHOSPHATE DECARBOXYLASE-RELATED"/>
    <property type="match status" value="1"/>
</dbReference>